<keyword evidence="1" id="KW-0812">Transmembrane</keyword>
<dbReference type="Proteomes" id="UP001590950">
    <property type="component" value="Unassembled WGS sequence"/>
</dbReference>
<feature type="transmembrane region" description="Helical" evidence="1">
    <location>
        <begin position="20"/>
        <end position="41"/>
    </location>
</feature>
<evidence type="ECO:0000313" key="3">
    <source>
        <dbReference type="Proteomes" id="UP001590950"/>
    </source>
</evidence>
<sequence>MADTDGSLPKDLYKDDGYRLTAVACFFSALCITVVTARFYATRLKKAHIGPDDWMCIPALVKY</sequence>
<keyword evidence="1" id="KW-0472">Membrane</keyword>
<reference evidence="2 3" key="1">
    <citation type="submission" date="2024-09" db="EMBL/GenBank/DDBJ databases">
        <title>Rethinking Asexuality: The Enigmatic Case of Functional Sexual Genes in Lepraria (Stereocaulaceae).</title>
        <authorList>
            <person name="Doellman M."/>
            <person name="Sun Y."/>
            <person name="Barcenas-Pena A."/>
            <person name="Lumbsch H.T."/>
            <person name="Grewe F."/>
        </authorList>
    </citation>
    <scope>NUCLEOTIDE SEQUENCE [LARGE SCALE GENOMIC DNA]</scope>
    <source>
        <strain evidence="2 3">Mercado 3170</strain>
    </source>
</reference>
<evidence type="ECO:0008006" key="4">
    <source>
        <dbReference type="Google" id="ProtNLM"/>
    </source>
</evidence>
<proteinExistence type="predicted"/>
<name>A0ABR3ZU50_9LECA</name>
<evidence type="ECO:0000256" key="1">
    <source>
        <dbReference type="SAM" id="Phobius"/>
    </source>
</evidence>
<evidence type="ECO:0000313" key="2">
    <source>
        <dbReference type="EMBL" id="KAL2036609.1"/>
    </source>
</evidence>
<gene>
    <name evidence="2" type="ORF">N7G274_010635</name>
</gene>
<comment type="caution">
    <text evidence="2">The sequence shown here is derived from an EMBL/GenBank/DDBJ whole genome shotgun (WGS) entry which is preliminary data.</text>
</comment>
<accession>A0ABR3ZU50</accession>
<keyword evidence="3" id="KW-1185">Reference proteome</keyword>
<dbReference type="EMBL" id="JBEFKJ010000061">
    <property type="protein sequence ID" value="KAL2036609.1"/>
    <property type="molecule type" value="Genomic_DNA"/>
</dbReference>
<keyword evidence="1" id="KW-1133">Transmembrane helix</keyword>
<organism evidence="2 3">
    <name type="scientific">Stereocaulon virgatum</name>
    <dbReference type="NCBI Taxonomy" id="373712"/>
    <lineage>
        <taxon>Eukaryota</taxon>
        <taxon>Fungi</taxon>
        <taxon>Dikarya</taxon>
        <taxon>Ascomycota</taxon>
        <taxon>Pezizomycotina</taxon>
        <taxon>Lecanoromycetes</taxon>
        <taxon>OSLEUM clade</taxon>
        <taxon>Lecanoromycetidae</taxon>
        <taxon>Lecanorales</taxon>
        <taxon>Lecanorineae</taxon>
        <taxon>Stereocaulaceae</taxon>
        <taxon>Stereocaulon</taxon>
    </lineage>
</organism>
<protein>
    <recommendedName>
        <fullName evidence="4">CASP-like protein</fullName>
    </recommendedName>
</protein>